<evidence type="ECO:0000313" key="2">
    <source>
        <dbReference type="EMBL" id="BCS84421.1"/>
    </source>
</evidence>
<feature type="domain" description="N-acetyltransferase" evidence="1">
    <location>
        <begin position="44"/>
        <end position="189"/>
    </location>
</feature>
<reference evidence="2 3" key="1">
    <citation type="journal article" date="2022" name="Int. J. Syst. Evol. Microbiol.">
        <title>Prevotella herbatica sp. nov., a plant polysaccharide-decomposing anaerobic bacterium isolated from a methanogenic reactor.</title>
        <authorList>
            <person name="Uek A."/>
            <person name="Tonouchi A."/>
            <person name="Kaku N."/>
            <person name="Ueki K."/>
        </authorList>
    </citation>
    <scope>NUCLEOTIDE SEQUENCE [LARGE SCALE GENOMIC DNA]</scope>
    <source>
        <strain evidence="2 3">WR041</strain>
    </source>
</reference>
<protein>
    <submittedName>
        <fullName evidence="2">GNAT family N-acetyltransferase</fullName>
    </submittedName>
</protein>
<evidence type="ECO:0000313" key="3">
    <source>
        <dbReference type="Proteomes" id="UP001319045"/>
    </source>
</evidence>
<dbReference type="PANTHER" id="PTHR42919:SF20">
    <property type="entry name" value="GCN5-RELATED N-ACETYLTRANSFERASE 10, CHLOROPLASTIC"/>
    <property type="match status" value="1"/>
</dbReference>
<dbReference type="InterPro" id="IPR016181">
    <property type="entry name" value="Acyl_CoA_acyltransferase"/>
</dbReference>
<dbReference type="Proteomes" id="UP001319045">
    <property type="component" value="Chromosome"/>
</dbReference>
<proteinExistence type="predicted"/>
<dbReference type="SUPFAM" id="SSF55729">
    <property type="entry name" value="Acyl-CoA N-acyltransferases (Nat)"/>
    <property type="match status" value="1"/>
</dbReference>
<name>A0ABM7NV95_9BACT</name>
<dbReference type="PANTHER" id="PTHR42919">
    <property type="entry name" value="N-ALPHA-ACETYLTRANSFERASE"/>
    <property type="match status" value="1"/>
</dbReference>
<dbReference type="CDD" id="cd04301">
    <property type="entry name" value="NAT_SF"/>
    <property type="match status" value="1"/>
</dbReference>
<dbReference type="PROSITE" id="PS51186">
    <property type="entry name" value="GNAT"/>
    <property type="match status" value="1"/>
</dbReference>
<dbReference type="Pfam" id="PF00583">
    <property type="entry name" value="Acetyltransf_1"/>
    <property type="match status" value="1"/>
</dbReference>
<sequence>MIKITNAVKQQADKIARYIMLAMNHECCKNFVGSTHTLEDFHNMMTRLVAREDSQYSYKNTLVALDEDSENVIGICVSYDGADLHRLRKAFIEEAIKEFGIDYSGIDDETEKGELYIDSLAVDERYRNMGIASALLKATCEKADSLKIPSAGLLVDCGNPKAELLYRKLGFKYLNDTAWGGHKMKHLQKTNH</sequence>
<dbReference type="EMBL" id="AP024484">
    <property type="protein sequence ID" value="BCS84421.1"/>
    <property type="molecule type" value="Genomic_DNA"/>
</dbReference>
<dbReference type="InterPro" id="IPR051556">
    <property type="entry name" value="N-term/lysine_N-AcTrnsfr"/>
</dbReference>
<evidence type="ECO:0000259" key="1">
    <source>
        <dbReference type="PROSITE" id="PS51186"/>
    </source>
</evidence>
<dbReference type="Gene3D" id="3.40.630.30">
    <property type="match status" value="1"/>
</dbReference>
<organism evidence="2 3">
    <name type="scientific">Prevotella herbatica</name>
    <dbReference type="NCBI Taxonomy" id="2801997"/>
    <lineage>
        <taxon>Bacteria</taxon>
        <taxon>Pseudomonadati</taxon>
        <taxon>Bacteroidota</taxon>
        <taxon>Bacteroidia</taxon>
        <taxon>Bacteroidales</taxon>
        <taxon>Prevotellaceae</taxon>
        <taxon>Prevotella</taxon>
    </lineage>
</organism>
<keyword evidence="3" id="KW-1185">Reference proteome</keyword>
<accession>A0ABM7NV95</accession>
<dbReference type="RefSeq" id="WP_207154598.1">
    <property type="nucleotide sequence ID" value="NZ_AP024484.1"/>
</dbReference>
<gene>
    <name evidence="2" type="ORF">prwr041_03140</name>
</gene>
<dbReference type="InterPro" id="IPR000182">
    <property type="entry name" value="GNAT_dom"/>
</dbReference>